<keyword evidence="3" id="KW-1185">Reference proteome</keyword>
<gene>
    <name evidence="2" type="ORF">KP79_PYT15200</name>
</gene>
<reference evidence="2 3" key="1">
    <citation type="journal article" date="2017" name="Nat. Ecol. Evol.">
        <title>Scallop genome provides insights into evolution of bilaterian karyotype and development.</title>
        <authorList>
            <person name="Wang S."/>
            <person name="Zhang J."/>
            <person name="Jiao W."/>
            <person name="Li J."/>
            <person name="Xun X."/>
            <person name="Sun Y."/>
            <person name="Guo X."/>
            <person name="Huan P."/>
            <person name="Dong B."/>
            <person name="Zhang L."/>
            <person name="Hu X."/>
            <person name="Sun X."/>
            <person name="Wang J."/>
            <person name="Zhao C."/>
            <person name="Wang Y."/>
            <person name="Wang D."/>
            <person name="Huang X."/>
            <person name="Wang R."/>
            <person name="Lv J."/>
            <person name="Li Y."/>
            <person name="Zhang Z."/>
            <person name="Liu B."/>
            <person name="Lu W."/>
            <person name="Hui Y."/>
            <person name="Liang J."/>
            <person name="Zhou Z."/>
            <person name="Hou R."/>
            <person name="Li X."/>
            <person name="Liu Y."/>
            <person name="Li H."/>
            <person name="Ning X."/>
            <person name="Lin Y."/>
            <person name="Zhao L."/>
            <person name="Xing Q."/>
            <person name="Dou J."/>
            <person name="Li Y."/>
            <person name="Mao J."/>
            <person name="Guo H."/>
            <person name="Dou H."/>
            <person name="Li T."/>
            <person name="Mu C."/>
            <person name="Jiang W."/>
            <person name="Fu Q."/>
            <person name="Fu X."/>
            <person name="Miao Y."/>
            <person name="Liu J."/>
            <person name="Yu Q."/>
            <person name="Li R."/>
            <person name="Liao H."/>
            <person name="Li X."/>
            <person name="Kong Y."/>
            <person name="Jiang Z."/>
            <person name="Chourrout D."/>
            <person name="Li R."/>
            <person name="Bao Z."/>
        </authorList>
    </citation>
    <scope>NUCLEOTIDE SEQUENCE [LARGE SCALE GENOMIC DNA]</scope>
    <source>
        <strain evidence="2 3">PY_sf001</strain>
    </source>
</reference>
<dbReference type="OrthoDB" id="10070917at2759"/>
<name>A0A210QZG8_MIZYE</name>
<feature type="compositionally biased region" description="Polar residues" evidence="1">
    <location>
        <begin position="28"/>
        <end position="41"/>
    </location>
</feature>
<feature type="compositionally biased region" description="Low complexity" evidence="1">
    <location>
        <begin position="42"/>
        <end position="57"/>
    </location>
</feature>
<dbReference type="AlphaFoldDB" id="A0A210QZG8"/>
<proteinExistence type="predicted"/>
<feature type="region of interest" description="Disordered" evidence="1">
    <location>
        <begin position="1"/>
        <end position="73"/>
    </location>
</feature>
<feature type="compositionally biased region" description="Polar residues" evidence="1">
    <location>
        <begin position="58"/>
        <end position="72"/>
    </location>
</feature>
<evidence type="ECO:0000313" key="2">
    <source>
        <dbReference type="EMBL" id="OWF54117.1"/>
    </source>
</evidence>
<feature type="compositionally biased region" description="Polar residues" evidence="1">
    <location>
        <begin position="1"/>
        <end position="12"/>
    </location>
</feature>
<sequence>METNAETGQTSGSEKEWDKLLSGGGQEEAQNGQKYSNNTGQSRSSQPSSVATSSTHSNVQGDNLNLNHQPPTKLTEFEQMKLAAELDMIPDRIGDSLEVQLWW</sequence>
<dbReference type="Proteomes" id="UP000242188">
    <property type="component" value="Unassembled WGS sequence"/>
</dbReference>
<organism evidence="2 3">
    <name type="scientific">Mizuhopecten yessoensis</name>
    <name type="common">Japanese scallop</name>
    <name type="synonym">Patinopecten yessoensis</name>
    <dbReference type="NCBI Taxonomy" id="6573"/>
    <lineage>
        <taxon>Eukaryota</taxon>
        <taxon>Metazoa</taxon>
        <taxon>Spiralia</taxon>
        <taxon>Lophotrochozoa</taxon>
        <taxon>Mollusca</taxon>
        <taxon>Bivalvia</taxon>
        <taxon>Autobranchia</taxon>
        <taxon>Pteriomorphia</taxon>
        <taxon>Pectinida</taxon>
        <taxon>Pectinoidea</taxon>
        <taxon>Pectinidae</taxon>
        <taxon>Mizuhopecten</taxon>
    </lineage>
</organism>
<comment type="caution">
    <text evidence="2">The sequence shown here is derived from an EMBL/GenBank/DDBJ whole genome shotgun (WGS) entry which is preliminary data.</text>
</comment>
<evidence type="ECO:0000313" key="3">
    <source>
        <dbReference type="Proteomes" id="UP000242188"/>
    </source>
</evidence>
<dbReference type="EMBL" id="NEDP02001165">
    <property type="protein sequence ID" value="OWF54117.1"/>
    <property type="molecule type" value="Genomic_DNA"/>
</dbReference>
<accession>A0A210QZG8</accession>
<evidence type="ECO:0000256" key="1">
    <source>
        <dbReference type="SAM" id="MobiDB-lite"/>
    </source>
</evidence>
<protein>
    <submittedName>
        <fullName evidence="2">Uncharacterized protein</fullName>
    </submittedName>
</protein>